<evidence type="ECO:0008006" key="2">
    <source>
        <dbReference type="Google" id="ProtNLM"/>
    </source>
</evidence>
<proteinExistence type="predicted"/>
<accession>A0A381Y4X1</accession>
<organism evidence="1">
    <name type="scientific">marine metagenome</name>
    <dbReference type="NCBI Taxonomy" id="408172"/>
    <lineage>
        <taxon>unclassified sequences</taxon>
        <taxon>metagenomes</taxon>
        <taxon>ecological metagenomes</taxon>
    </lineage>
</organism>
<evidence type="ECO:0000313" key="1">
    <source>
        <dbReference type="EMBL" id="SVA71513.1"/>
    </source>
</evidence>
<reference evidence="1" key="1">
    <citation type="submission" date="2018-05" db="EMBL/GenBank/DDBJ databases">
        <authorList>
            <person name="Lanie J.A."/>
            <person name="Ng W.-L."/>
            <person name="Kazmierczak K.M."/>
            <person name="Andrzejewski T.M."/>
            <person name="Davidsen T.M."/>
            <person name="Wayne K.J."/>
            <person name="Tettelin H."/>
            <person name="Glass J.I."/>
            <person name="Rusch D."/>
            <person name="Podicherti R."/>
            <person name="Tsui H.-C.T."/>
            <person name="Winkler M.E."/>
        </authorList>
    </citation>
    <scope>NUCLEOTIDE SEQUENCE</scope>
</reference>
<dbReference type="EMBL" id="UINC01017295">
    <property type="protein sequence ID" value="SVA71513.1"/>
    <property type="molecule type" value="Genomic_DNA"/>
</dbReference>
<dbReference type="AlphaFoldDB" id="A0A381Y4X1"/>
<sequence length="112" mass="12989">MQFYYIIILMLIISCTKPPTPLAPTPTKLSHPSLDISSPLSRGMLTQYDVWEFLKEEPKETEVFGILGLPDSVWVADSQQYKVFYYFIESLDDYNSVEIDVNLKKVNGFEWD</sequence>
<name>A0A381Y4X1_9ZZZZ</name>
<gene>
    <name evidence="1" type="ORF">METZ01_LOCUS124367</name>
</gene>
<protein>
    <recommendedName>
        <fullName evidence="2">Lipoprotein SmpA/OmlA domain-containing protein</fullName>
    </recommendedName>
</protein>